<organism evidence="4 5">
    <name type="scientific">Bremerella alba</name>
    <dbReference type="NCBI Taxonomy" id="980252"/>
    <lineage>
        <taxon>Bacteria</taxon>
        <taxon>Pseudomonadati</taxon>
        <taxon>Planctomycetota</taxon>
        <taxon>Planctomycetia</taxon>
        <taxon>Pirellulales</taxon>
        <taxon>Pirellulaceae</taxon>
        <taxon>Bremerella</taxon>
    </lineage>
</organism>
<reference evidence="4 5" key="1">
    <citation type="submission" date="2020-05" db="EMBL/GenBank/DDBJ databases">
        <title>Bremerella alba sp. nov., a novel planctomycete isolated from the surface of the macroalga Fucus spiralis.</title>
        <authorList>
            <person name="Godinho O."/>
            <person name="Botelho R."/>
            <person name="Albuquerque L."/>
            <person name="Wiegand S."/>
            <person name="Da Costa M.S."/>
            <person name="Lobo-Da-Cunha A."/>
            <person name="Jogler C."/>
            <person name="Lage O.M."/>
        </authorList>
    </citation>
    <scope>NUCLEOTIDE SEQUENCE [LARGE SCALE GENOMIC DNA]</scope>
    <source>
        <strain evidence="4 5">FF15</strain>
    </source>
</reference>
<evidence type="ECO:0000313" key="5">
    <source>
        <dbReference type="Proteomes" id="UP000551616"/>
    </source>
</evidence>
<accession>A0A7V8V4P6</accession>
<feature type="region of interest" description="Disordered" evidence="1">
    <location>
        <begin position="60"/>
        <end position="87"/>
    </location>
</feature>
<evidence type="ECO:0000256" key="2">
    <source>
        <dbReference type="SAM" id="Phobius"/>
    </source>
</evidence>
<keyword evidence="2" id="KW-0812">Transmembrane</keyword>
<dbReference type="Proteomes" id="UP000551616">
    <property type="component" value="Unassembled WGS sequence"/>
</dbReference>
<dbReference type="EMBL" id="JABRWO010000005">
    <property type="protein sequence ID" value="MBA2114899.1"/>
    <property type="molecule type" value="Genomic_DNA"/>
</dbReference>
<feature type="compositionally biased region" description="Basic and acidic residues" evidence="1">
    <location>
        <begin position="61"/>
        <end position="87"/>
    </location>
</feature>
<keyword evidence="2" id="KW-1133">Transmembrane helix</keyword>
<feature type="transmembrane region" description="Helical" evidence="2">
    <location>
        <begin position="37"/>
        <end position="59"/>
    </location>
</feature>
<keyword evidence="3" id="KW-0732">Signal</keyword>
<feature type="signal peptide" evidence="3">
    <location>
        <begin position="1"/>
        <end position="25"/>
    </location>
</feature>
<dbReference type="AlphaFoldDB" id="A0A7V8V4P6"/>
<dbReference type="RefSeq" id="WP_207396366.1">
    <property type="nucleotide sequence ID" value="NZ_JABRWO010000005.1"/>
</dbReference>
<name>A0A7V8V4P6_9BACT</name>
<feature type="chain" id="PRO_5031479263" evidence="3">
    <location>
        <begin position="26"/>
        <end position="87"/>
    </location>
</feature>
<sequence>MPKLRLMLVLLTLLSLHVISNPVFAQAEGEEEAGKNWVLNYISVVLSVVVGIIVVGLGSNRETEEERKRERREAKEKEERLKKLEQS</sequence>
<comment type="caution">
    <text evidence="4">The sequence shown here is derived from an EMBL/GenBank/DDBJ whole genome shotgun (WGS) entry which is preliminary data.</text>
</comment>
<evidence type="ECO:0000256" key="1">
    <source>
        <dbReference type="SAM" id="MobiDB-lite"/>
    </source>
</evidence>
<gene>
    <name evidence="4" type="ORF">HOV93_20690</name>
</gene>
<evidence type="ECO:0000256" key="3">
    <source>
        <dbReference type="SAM" id="SignalP"/>
    </source>
</evidence>
<keyword evidence="5" id="KW-1185">Reference proteome</keyword>
<evidence type="ECO:0000313" key="4">
    <source>
        <dbReference type="EMBL" id="MBA2114899.1"/>
    </source>
</evidence>
<proteinExistence type="predicted"/>
<protein>
    <submittedName>
        <fullName evidence="4">Uncharacterized protein</fullName>
    </submittedName>
</protein>
<keyword evidence="2" id="KW-0472">Membrane</keyword>